<dbReference type="PANTHER" id="PTHR10245">
    <property type="entry name" value="ENDOTHELIAL DIFFERENTIATION-RELATED FACTOR 1 MULTIPROTEIN BRIDGING FACTOR 1"/>
    <property type="match status" value="1"/>
</dbReference>
<dbReference type="PROSITE" id="PS50943">
    <property type="entry name" value="HTH_CROC1"/>
    <property type="match status" value="1"/>
</dbReference>
<evidence type="ECO:0000256" key="1">
    <source>
        <dbReference type="ARBA" id="ARBA00023125"/>
    </source>
</evidence>
<dbReference type="InterPro" id="IPR001387">
    <property type="entry name" value="Cro/C1-type_HTH"/>
</dbReference>
<sequence length="125" mass="13819">MSRFDEKEEKVPDCQDWTTVTFNKRTHSTNAINPINKPSTTSSLANVGIYKAASDDDTKKTKYVSKATSDAVKTARCEKKLTQKELAQRCNMDAAIISEVERGGGVYNAAHINKLQTVLGVKIPR</sequence>
<reference evidence="3" key="1">
    <citation type="journal article" date="2020" name="Nature">
        <title>Giant virus diversity and host interactions through global metagenomics.</title>
        <authorList>
            <person name="Schulz F."/>
            <person name="Roux S."/>
            <person name="Paez-Espino D."/>
            <person name="Jungbluth S."/>
            <person name="Walsh D.A."/>
            <person name="Denef V.J."/>
            <person name="McMahon K.D."/>
            <person name="Konstantinidis K.T."/>
            <person name="Eloe-Fadrosh E.A."/>
            <person name="Kyrpides N.C."/>
            <person name="Woyke T."/>
        </authorList>
    </citation>
    <scope>NUCLEOTIDE SEQUENCE</scope>
    <source>
        <strain evidence="3">GVMAG-S-1035124-57</strain>
    </source>
</reference>
<name>A0A6C0M3J4_9ZZZZ</name>
<accession>A0A6C0M3J4</accession>
<dbReference type="GO" id="GO:0003677">
    <property type="term" value="F:DNA binding"/>
    <property type="evidence" value="ECO:0007669"/>
    <property type="project" value="UniProtKB-KW"/>
</dbReference>
<organism evidence="3">
    <name type="scientific">viral metagenome</name>
    <dbReference type="NCBI Taxonomy" id="1070528"/>
    <lineage>
        <taxon>unclassified sequences</taxon>
        <taxon>metagenomes</taxon>
        <taxon>organismal metagenomes</taxon>
    </lineage>
</organism>
<evidence type="ECO:0000313" key="3">
    <source>
        <dbReference type="EMBL" id="QHU36364.1"/>
    </source>
</evidence>
<dbReference type="Gene3D" id="1.10.260.40">
    <property type="entry name" value="lambda repressor-like DNA-binding domains"/>
    <property type="match status" value="1"/>
</dbReference>
<evidence type="ECO:0000259" key="2">
    <source>
        <dbReference type="PROSITE" id="PS50943"/>
    </source>
</evidence>
<feature type="domain" description="HTH cro/C1-type" evidence="2">
    <location>
        <begin position="72"/>
        <end position="123"/>
    </location>
</feature>
<dbReference type="GO" id="GO:0005634">
    <property type="term" value="C:nucleus"/>
    <property type="evidence" value="ECO:0007669"/>
    <property type="project" value="TreeGrafter"/>
</dbReference>
<dbReference type="CDD" id="cd00093">
    <property type="entry name" value="HTH_XRE"/>
    <property type="match status" value="1"/>
</dbReference>
<proteinExistence type="predicted"/>
<protein>
    <recommendedName>
        <fullName evidence="2">HTH cro/C1-type domain-containing protein</fullName>
    </recommendedName>
</protein>
<dbReference type="AlphaFoldDB" id="A0A6C0M3J4"/>
<dbReference type="PANTHER" id="PTHR10245:SF15">
    <property type="entry name" value="ENDOTHELIAL DIFFERENTIATION-RELATED FACTOR 1"/>
    <property type="match status" value="1"/>
</dbReference>
<keyword evidence="1" id="KW-0238">DNA-binding</keyword>
<dbReference type="Pfam" id="PF01381">
    <property type="entry name" value="HTH_3"/>
    <property type="match status" value="1"/>
</dbReference>
<dbReference type="SUPFAM" id="SSF47413">
    <property type="entry name" value="lambda repressor-like DNA-binding domains"/>
    <property type="match status" value="1"/>
</dbReference>
<dbReference type="InterPro" id="IPR010982">
    <property type="entry name" value="Lambda_DNA-bd_dom_sf"/>
</dbReference>
<dbReference type="EMBL" id="MN740635">
    <property type="protein sequence ID" value="QHU36364.1"/>
    <property type="molecule type" value="Genomic_DNA"/>
</dbReference>